<proteinExistence type="predicted"/>
<evidence type="ECO:0000313" key="4">
    <source>
        <dbReference type="Proteomes" id="UP001154259"/>
    </source>
</evidence>
<organism evidence="1 3">
    <name type="scientific">Commensalibacter communis</name>
    <dbReference type="NCBI Taxonomy" id="2972786"/>
    <lineage>
        <taxon>Bacteria</taxon>
        <taxon>Pseudomonadati</taxon>
        <taxon>Pseudomonadota</taxon>
        <taxon>Alphaproteobacteria</taxon>
        <taxon>Acetobacterales</taxon>
        <taxon>Acetobacteraceae</taxon>
    </lineage>
</organism>
<comment type="caution">
    <text evidence="1">The sequence shown here is derived from an EMBL/GenBank/DDBJ whole genome shotgun (WGS) entry which is preliminary data.</text>
</comment>
<dbReference type="Proteomes" id="UP001154259">
    <property type="component" value="Unassembled WGS sequence"/>
</dbReference>
<protein>
    <submittedName>
        <fullName evidence="1">Uncharacterized protein</fullName>
    </submittedName>
</protein>
<dbReference type="Proteomes" id="UP001154255">
    <property type="component" value="Unassembled WGS sequence"/>
</dbReference>
<keyword evidence="4" id="KW-1185">Reference proteome</keyword>
<dbReference type="EMBL" id="CAMXCM010000002">
    <property type="protein sequence ID" value="CAI3938938.1"/>
    <property type="molecule type" value="Genomic_DNA"/>
</dbReference>
<name>A0A9W4X6H6_9PROT</name>
<accession>A0A9W4X6H6</accession>
<dbReference type="EMBL" id="CAMXCS010000002">
    <property type="protein sequence ID" value="CAI3944559.1"/>
    <property type="molecule type" value="Genomic_DNA"/>
</dbReference>
<reference evidence="1" key="1">
    <citation type="submission" date="2022-10" db="EMBL/GenBank/DDBJ databases">
        <authorList>
            <person name="Botero Cardona J."/>
        </authorList>
    </citation>
    <scope>NUCLEOTIDE SEQUENCE</scope>
    <source>
        <strain evidence="1">LMG 31819</strain>
        <strain evidence="2">R-53529</strain>
    </source>
</reference>
<dbReference type="AlphaFoldDB" id="A0A9W4X6H6"/>
<evidence type="ECO:0000313" key="3">
    <source>
        <dbReference type="Proteomes" id="UP001154255"/>
    </source>
</evidence>
<evidence type="ECO:0000313" key="2">
    <source>
        <dbReference type="EMBL" id="CAI3944559.1"/>
    </source>
</evidence>
<evidence type="ECO:0000313" key="1">
    <source>
        <dbReference type="EMBL" id="CAI3938938.1"/>
    </source>
</evidence>
<gene>
    <name evidence="2" type="ORF">R53529_LOCUS1322</name>
    <name evidence="1" type="ORF">R53530_LOCUS1112</name>
</gene>
<sequence>MKIYFCEIFWKILIKDVISKWYPYKKYKEEHLTSFIKNTRVLEILSLTETRKKLKELYPGELQKIFADREKEFLIGKKIYLYSTRCY</sequence>